<gene>
    <name evidence="1" type="ORF">PQR62_08370</name>
</gene>
<comment type="caution">
    <text evidence="1">The sequence shown here is derived from an EMBL/GenBank/DDBJ whole genome shotgun (WGS) entry which is preliminary data.</text>
</comment>
<protein>
    <submittedName>
        <fullName evidence="1">Alpha/beta hydrolase</fullName>
    </submittedName>
</protein>
<dbReference type="GO" id="GO:0016787">
    <property type="term" value="F:hydrolase activity"/>
    <property type="evidence" value="ECO:0007669"/>
    <property type="project" value="UniProtKB-KW"/>
</dbReference>
<dbReference type="InterPro" id="IPR029058">
    <property type="entry name" value="AB_hydrolase_fold"/>
</dbReference>
<organism evidence="1 2">
    <name type="scientific">Herbaspirillum lusitanum</name>
    <dbReference type="NCBI Taxonomy" id="213312"/>
    <lineage>
        <taxon>Bacteria</taxon>
        <taxon>Pseudomonadati</taxon>
        <taxon>Pseudomonadota</taxon>
        <taxon>Betaproteobacteria</taxon>
        <taxon>Burkholderiales</taxon>
        <taxon>Oxalobacteraceae</taxon>
        <taxon>Herbaspirillum</taxon>
    </lineage>
</organism>
<name>A0ABW9A8T8_9BURK</name>
<reference evidence="1 2" key="1">
    <citation type="journal article" date="2024" name="Chem. Sci.">
        <title>Discovery of megapolipeptins by genome mining of a Burkholderiales bacteria collection.</title>
        <authorList>
            <person name="Paulo B.S."/>
            <person name="Recchia M.J.J."/>
            <person name="Lee S."/>
            <person name="Fergusson C.H."/>
            <person name="Romanowski S.B."/>
            <person name="Hernandez A."/>
            <person name="Krull N."/>
            <person name="Liu D.Y."/>
            <person name="Cavanagh H."/>
            <person name="Bos A."/>
            <person name="Gray C.A."/>
            <person name="Murphy B.T."/>
            <person name="Linington R.G."/>
            <person name="Eustaquio A.S."/>
        </authorList>
    </citation>
    <scope>NUCLEOTIDE SEQUENCE [LARGE SCALE GENOMIC DNA]</scope>
    <source>
        <strain evidence="1 2">RL21-008-BIB-A</strain>
    </source>
</reference>
<keyword evidence="2" id="KW-1185">Reference proteome</keyword>
<sequence>MPMPITIPMQPCTVIWGALDRSHRATPPASLLGYLPHAELIGFDDCGHFPDLEQPDLYAQQLVAHMSKHDLYQM</sequence>
<evidence type="ECO:0000313" key="2">
    <source>
        <dbReference type="Proteomes" id="UP001629246"/>
    </source>
</evidence>
<keyword evidence="1" id="KW-0378">Hydrolase</keyword>
<dbReference type="RefSeq" id="WP_408156736.1">
    <property type="nucleotide sequence ID" value="NZ_JAQQFM010000003.1"/>
</dbReference>
<evidence type="ECO:0000313" key="1">
    <source>
        <dbReference type="EMBL" id="MFL9924275.1"/>
    </source>
</evidence>
<proteinExistence type="predicted"/>
<accession>A0ABW9A8T8</accession>
<dbReference type="SUPFAM" id="SSF53474">
    <property type="entry name" value="alpha/beta-Hydrolases"/>
    <property type="match status" value="1"/>
</dbReference>
<dbReference type="Proteomes" id="UP001629246">
    <property type="component" value="Unassembled WGS sequence"/>
</dbReference>
<dbReference type="Gene3D" id="3.40.50.1820">
    <property type="entry name" value="alpha/beta hydrolase"/>
    <property type="match status" value="1"/>
</dbReference>
<dbReference type="EMBL" id="JAQQFM010000003">
    <property type="protein sequence ID" value="MFL9924275.1"/>
    <property type="molecule type" value="Genomic_DNA"/>
</dbReference>